<feature type="transmembrane region" description="Helical" evidence="5">
    <location>
        <begin position="281"/>
        <end position="300"/>
    </location>
</feature>
<keyword evidence="2 5" id="KW-0812">Transmembrane</keyword>
<feature type="transmembrane region" description="Helical" evidence="5">
    <location>
        <begin position="47"/>
        <end position="69"/>
    </location>
</feature>
<dbReference type="AlphaFoldDB" id="A0AAD1XHM9"/>
<dbReference type="Pfam" id="PF05653">
    <property type="entry name" value="Mg_trans_NIPA"/>
    <property type="match status" value="1"/>
</dbReference>
<evidence type="ECO:0000256" key="4">
    <source>
        <dbReference type="ARBA" id="ARBA00023136"/>
    </source>
</evidence>
<evidence type="ECO:0000256" key="2">
    <source>
        <dbReference type="ARBA" id="ARBA00022692"/>
    </source>
</evidence>
<protein>
    <submittedName>
        <fullName evidence="6">Uncharacterized protein</fullName>
    </submittedName>
</protein>
<dbReference type="InterPro" id="IPR008521">
    <property type="entry name" value="Mg_trans_NIPA"/>
</dbReference>
<feature type="transmembrane region" description="Helical" evidence="5">
    <location>
        <begin position="141"/>
        <end position="162"/>
    </location>
</feature>
<dbReference type="PANTHER" id="PTHR12570:SF65">
    <property type="entry name" value="MAGNESIUM TRANSPORTER NIPA9-RELATED"/>
    <property type="match status" value="1"/>
</dbReference>
<evidence type="ECO:0000256" key="3">
    <source>
        <dbReference type="ARBA" id="ARBA00022989"/>
    </source>
</evidence>
<organism evidence="6 7">
    <name type="scientific">Euplotes crassus</name>
    <dbReference type="NCBI Taxonomy" id="5936"/>
    <lineage>
        <taxon>Eukaryota</taxon>
        <taxon>Sar</taxon>
        <taxon>Alveolata</taxon>
        <taxon>Ciliophora</taxon>
        <taxon>Intramacronucleata</taxon>
        <taxon>Spirotrichea</taxon>
        <taxon>Hypotrichia</taxon>
        <taxon>Euplotida</taxon>
        <taxon>Euplotidae</taxon>
        <taxon>Moneuplotes</taxon>
    </lineage>
</organism>
<evidence type="ECO:0000313" key="7">
    <source>
        <dbReference type="Proteomes" id="UP001295684"/>
    </source>
</evidence>
<evidence type="ECO:0000256" key="5">
    <source>
        <dbReference type="SAM" id="Phobius"/>
    </source>
</evidence>
<name>A0AAD1XHM9_EUPCR</name>
<dbReference type="GO" id="GO:0016020">
    <property type="term" value="C:membrane"/>
    <property type="evidence" value="ECO:0007669"/>
    <property type="project" value="UniProtKB-SubCell"/>
</dbReference>
<feature type="transmembrane region" description="Helical" evidence="5">
    <location>
        <begin position="249"/>
        <end position="269"/>
    </location>
</feature>
<comment type="subcellular location">
    <subcellularLocation>
        <location evidence="1">Membrane</location>
        <topology evidence="1">Multi-pass membrane protein</topology>
    </subcellularLocation>
</comment>
<dbReference type="Proteomes" id="UP001295684">
    <property type="component" value="Unassembled WGS sequence"/>
</dbReference>
<keyword evidence="4 5" id="KW-0472">Membrane</keyword>
<feature type="transmembrane region" description="Helical" evidence="5">
    <location>
        <begin position="100"/>
        <end position="121"/>
    </location>
</feature>
<sequence>MHDKTDLCIGCFISLVSSVIATLGYAVQKMGHMKAIDRRANYLREPLWILGFGLITCSIPIYSFSLVFASQTAMSMVPTFSILFVMFWSWLLLNEKLTKYEIFATLFLGPGTFIIILSCNVEDTEIKSNAFHDYIFSNQSLLFLSILASLFIVGGGLSMHIIKSHAKMDREIERTTSEELDDETQSIASSNISMEEVLSYRWNLVPMLYFPWFAGLFCCLSSTMTKSWFLLLQERLLTHTNFFGKIGDVQGLVLLMNILFFTFLSFFLLNKALYYFEPIYVLPFEKVSLLINNLLCGGIILDEFTKISTRQIIGFVIGTILCIIGVFIFLKKKDKSIQMKDFMKEEINEYQKCKMTGKGS</sequence>
<feature type="transmembrane region" description="Helical" evidence="5">
    <location>
        <begin position="208"/>
        <end position="229"/>
    </location>
</feature>
<evidence type="ECO:0000256" key="1">
    <source>
        <dbReference type="ARBA" id="ARBA00004141"/>
    </source>
</evidence>
<feature type="transmembrane region" description="Helical" evidence="5">
    <location>
        <begin position="6"/>
        <end position="27"/>
    </location>
</feature>
<feature type="transmembrane region" description="Helical" evidence="5">
    <location>
        <begin position="312"/>
        <end position="330"/>
    </location>
</feature>
<evidence type="ECO:0000313" key="6">
    <source>
        <dbReference type="EMBL" id="CAI2372812.1"/>
    </source>
</evidence>
<dbReference type="PANTHER" id="PTHR12570">
    <property type="match status" value="1"/>
</dbReference>
<dbReference type="InterPro" id="IPR037185">
    <property type="entry name" value="EmrE-like"/>
</dbReference>
<dbReference type="SUPFAM" id="SSF103481">
    <property type="entry name" value="Multidrug resistance efflux transporter EmrE"/>
    <property type="match status" value="1"/>
</dbReference>
<dbReference type="GO" id="GO:0015095">
    <property type="term" value="F:magnesium ion transmembrane transporter activity"/>
    <property type="evidence" value="ECO:0007669"/>
    <property type="project" value="InterPro"/>
</dbReference>
<proteinExistence type="predicted"/>
<accession>A0AAD1XHM9</accession>
<keyword evidence="7" id="KW-1185">Reference proteome</keyword>
<feature type="transmembrane region" description="Helical" evidence="5">
    <location>
        <begin position="75"/>
        <end position="93"/>
    </location>
</feature>
<reference evidence="6" key="1">
    <citation type="submission" date="2023-07" db="EMBL/GenBank/DDBJ databases">
        <authorList>
            <consortium name="AG Swart"/>
            <person name="Singh M."/>
            <person name="Singh A."/>
            <person name="Seah K."/>
            <person name="Emmerich C."/>
        </authorList>
    </citation>
    <scope>NUCLEOTIDE SEQUENCE</scope>
    <source>
        <strain evidence="6">DP1</strain>
    </source>
</reference>
<comment type="caution">
    <text evidence="6">The sequence shown here is derived from an EMBL/GenBank/DDBJ whole genome shotgun (WGS) entry which is preliminary data.</text>
</comment>
<keyword evidence="3 5" id="KW-1133">Transmembrane helix</keyword>
<dbReference type="EMBL" id="CAMPGE010014120">
    <property type="protein sequence ID" value="CAI2372812.1"/>
    <property type="molecule type" value="Genomic_DNA"/>
</dbReference>
<gene>
    <name evidence="6" type="ORF">ECRASSUSDP1_LOCUS14146</name>
</gene>